<evidence type="ECO:0000256" key="1">
    <source>
        <dbReference type="ARBA" id="ARBA00022679"/>
    </source>
</evidence>
<dbReference type="PANTHER" id="PTHR48207:SF3">
    <property type="entry name" value="SUCCINATE--HYDROXYMETHYLGLUTARATE COA-TRANSFERASE"/>
    <property type="match status" value="1"/>
</dbReference>
<accession>A0A9X1AB86</accession>
<dbReference type="InterPro" id="IPR044855">
    <property type="entry name" value="CoA-Trfase_III_dom3_sf"/>
</dbReference>
<sequence>MSNPPLHGIRVIELARILAGPWAGQLLADLGADVIKVENPDGGDDTRKWGPPFVTGHDGENLSAAYYHSCNRGKRSIALDFSTPEGAEIVRKLVADADVLIENFKLGGLKKYGLDYDSLKKINPRLVYCSITGFGQDGPYAPRAGYDFIVQGMSGLMSITGPAGGEPQKVGVAVTDIFTGLYSVIAIQAALRHAEATGQGQHVDMALFDAQMSVLANQNLNYLVSGNSPVQMGNAHPNISPYEVLPVSDGHFILAVGNDGQFQKFCAIVGLEAIATDPLFATNSARVANRVALREKIVAALAGFGREELLARLEASGVPASPINTIGQAFADPQAIARGMRMDLDDGHGNKLPSVRAPMVMSETPLAYDRPSPRLGQHTAEILAELEKTAK</sequence>
<evidence type="ECO:0000313" key="2">
    <source>
        <dbReference type="EMBL" id="MBT1156277.1"/>
    </source>
</evidence>
<dbReference type="InterPro" id="IPR050483">
    <property type="entry name" value="CoA-transferase_III_domain"/>
</dbReference>
<dbReference type="GO" id="GO:0008410">
    <property type="term" value="F:CoA-transferase activity"/>
    <property type="evidence" value="ECO:0007669"/>
    <property type="project" value="TreeGrafter"/>
</dbReference>
<reference evidence="2" key="2">
    <citation type="submission" date="2021-03" db="EMBL/GenBank/DDBJ databases">
        <authorList>
            <person name="Artuso I."/>
            <person name="Turrini P."/>
            <person name="Pirolo M."/>
            <person name="Lugli G.A."/>
            <person name="Ventura M."/>
            <person name="Visca P."/>
        </authorList>
    </citation>
    <scope>NUCLEOTIDE SEQUENCE</scope>
    <source>
        <strain evidence="2">LMG 26462</strain>
    </source>
</reference>
<proteinExistence type="predicted"/>
<dbReference type="InterPro" id="IPR023606">
    <property type="entry name" value="CoA-Trfase_III_dom_1_sf"/>
</dbReference>
<dbReference type="Pfam" id="PF02515">
    <property type="entry name" value="CoA_transf_3"/>
    <property type="match status" value="1"/>
</dbReference>
<dbReference type="AlphaFoldDB" id="A0A9X1AB86"/>
<dbReference type="Gene3D" id="3.30.1540.10">
    <property type="entry name" value="formyl-coa transferase, domain 3"/>
    <property type="match status" value="1"/>
</dbReference>
<comment type="caution">
    <text evidence="2">The sequence shown here is derived from an EMBL/GenBank/DDBJ whole genome shotgun (WGS) entry which is preliminary data.</text>
</comment>
<dbReference type="EMBL" id="JAFLWW010000003">
    <property type="protein sequence ID" value="MBT1156277.1"/>
    <property type="molecule type" value="Genomic_DNA"/>
</dbReference>
<dbReference type="RefSeq" id="WP_214389275.1">
    <property type="nucleotide sequence ID" value="NZ_JAFLWW010000003.1"/>
</dbReference>
<dbReference type="Gene3D" id="3.40.50.10540">
    <property type="entry name" value="Crotonobetainyl-coa:carnitine coa-transferase, domain 1"/>
    <property type="match status" value="1"/>
</dbReference>
<keyword evidence="1 2" id="KW-0808">Transferase</keyword>
<reference evidence="2" key="1">
    <citation type="journal article" date="2021" name="Microorganisms">
        <title>Phylogenomic Reconstruction and Metabolic Potential of the Genus Aminobacter.</title>
        <authorList>
            <person name="Artuso I."/>
            <person name="Turrini P."/>
            <person name="Pirolo M."/>
            <person name="Lugli G.A."/>
            <person name="Ventura M."/>
            <person name="Visca P."/>
        </authorList>
    </citation>
    <scope>NUCLEOTIDE SEQUENCE</scope>
    <source>
        <strain evidence="2">LMG 26462</strain>
    </source>
</reference>
<evidence type="ECO:0000313" key="3">
    <source>
        <dbReference type="Proteomes" id="UP001138921"/>
    </source>
</evidence>
<dbReference type="PANTHER" id="PTHR48207">
    <property type="entry name" value="SUCCINATE--HYDROXYMETHYLGLUTARATE COA-TRANSFERASE"/>
    <property type="match status" value="1"/>
</dbReference>
<organism evidence="2 3">
    <name type="scientific">Aminobacter anthyllidis</name>
    <dbReference type="NCBI Taxonomy" id="1035067"/>
    <lineage>
        <taxon>Bacteria</taxon>
        <taxon>Pseudomonadati</taxon>
        <taxon>Pseudomonadota</taxon>
        <taxon>Alphaproteobacteria</taxon>
        <taxon>Hyphomicrobiales</taxon>
        <taxon>Phyllobacteriaceae</taxon>
        <taxon>Aminobacter</taxon>
    </lineage>
</organism>
<protein>
    <submittedName>
        <fullName evidence="2">CoA transferase</fullName>
    </submittedName>
</protein>
<dbReference type="InterPro" id="IPR003673">
    <property type="entry name" value="CoA-Trfase_fam_III"/>
</dbReference>
<gene>
    <name evidence="2" type="ORF">J1C56_11815</name>
</gene>
<dbReference type="Proteomes" id="UP001138921">
    <property type="component" value="Unassembled WGS sequence"/>
</dbReference>
<dbReference type="SUPFAM" id="SSF89796">
    <property type="entry name" value="CoA-transferase family III (CaiB/BaiF)"/>
    <property type="match status" value="1"/>
</dbReference>
<keyword evidence="3" id="KW-1185">Reference proteome</keyword>
<name>A0A9X1AB86_9HYPH</name>